<evidence type="ECO:0000256" key="1">
    <source>
        <dbReference type="SAM" id="MobiDB-lite"/>
    </source>
</evidence>
<dbReference type="EMBL" id="JANPWB010000012">
    <property type="protein sequence ID" value="KAJ1115882.1"/>
    <property type="molecule type" value="Genomic_DNA"/>
</dbReference>
<feature type="region of interest" description="Disordered" evidence="1">
    <location>
        <begin position="1"/>
        <end position="92"/>
    </location>
</feature>
<organism evidence="2 3">
    <name type="scientific">Pleurodeles waltl</name>
    <name type="common">Iberian ribbed newt</name>
    <dbReference type="NCBI Taxonomy" id="8319"/>
    <lineage>
        <taxon>Eukaryota</taxon>
        <taxon>Metazoa</taxon>
        <taxon>Chordata</taxon>
        <taxon>Craniata</taxon>
        <taxon>Vertebrata</taxon>
        <taxon>Euteleostomi</taxon>
        <taxon>Amphibia</taxon>
        <taxon>Batrachia</taxon>
        <taxon>Caudata</taxon>
        <taxon>Salamandroidea</taxon>
        <taxon>Salamandridae</taxon>
        <taxon>Pleurodelinae</taxon>
        <taxon>Pleurodeles</taxon>
    </lineage>
</organism>
<evidence type="ECO:0000313" key="3">
    <source>
        <dbReference type="Proteomes" id="UP001066276"/>
    </source>
</evidence>
<feature type="compositionally biased region" description="Low complexity" evidence="1">
    <location>
        <begin position="23"/>
        <end position="41"/>
    </location>
</feature>
<keyword evidence="3" id="KW-1185">Reference proteome</keyword>
<name>A0AAV7NLA9_PLEWA</name>
<dbReference type="Proteomes" id="UP001066276">
    <property type="component" value="Chromosome 8"/>
</dbReference>
<dbReference type="AlphaFoldDB" id="A0AAV7NLA9"/>
<reference evidence="2" key="1">
    <citation type="journal article" date="2022" name="bioRxiv">
        <title>Sequencing and chromosome-scale assembly of the giantPleurodeles waltlgenome.</title>
        <authorList>
            <person name="Brown T."/>
            <person name="Elewa A."/>
            <person name="Iarovenko S."/>
            <person name="Subramanian E."/>
            <person name="Araus A.J."/>
            <person name="Petzold A."/>
            <person name="Susuki M."/>
            <person name="Suzuki K.-i.T."/>
            <person name="Hayashi T."/>
            <person name="Toyoda A."/>
            <person name="Oliveira C."/>
            <person name="Osipova E."/>
            <person name="Leigh N.D."/>
            <person name="Simon A."/>
            <person name="Yun M.H."/>
        </authorList>
    </citation>
    <scope>NUCLEOTIDE SEQUENCE</scope>
    <source>
        <strain evidence="2">20211129_DDA</strain>
        <tissue evidence="2">Liver</tissue>
    </source>
</reference>
<protein>
    <submittedName>
        <fullName evidence="2">Uncharacterized protein</fullName>
    </submittedName>
</protein>
<comment type="caution">
    <text evidence="2">The sequence shown here is derived from an EMBL/GenBank/DDBJ whole genome shotgun (WGS) entry which is preliminary data.</text>
</comment>
<gene>
    <name evidence="2" type="ORF">NDU88_004103</name>
</gene>
<sequence>MCHATDLQHASSTPRWGMRHVSPARLSRTPPASPASPRASSGNVLRKDATPQGSNAQCAPLARLTTRGAQAEEQSSQRERQQVRTQGGPITRDPTLVVNLLCLRGHRNPAAVASINPTLHTVFR</sequence>
<accession>A0AAV7NLA9</accession>
<proteinExistence type="predicted"/>
<evidence type="ECO:0000313" key="2">
    <source>
        <dbReference type="EMBL" id="KAJ1115882.1"/>
    </source>
</evidence>